<protein>
    <submittedName>
        <fullName evidence="1">Uncharacterized protein</fullName>
    </submittedName>
</protein>
<name>R4M2R8_MYCTX</name>
<proteinExistence type="predicted"/>
<organism evidence="1 2">
    <name type="scientific">Mycobacterium tuberculosis CAS/NITR204</name>
    <dbReference type="NCBI Taxonomy" id="1310114"/>
    <lineage>
        <taxon>Bacteria</taxon>
        <taxon>Bacillati</taxon>
        <taxon>Actinomycetota</taxon>
        <taxon>Actinomycetes</taxon>
        <taxon>Mycobacteriales</taxon>
        <taxon>Mycobacteriaceae</taxon>
        <taxon>Mycobacterium</taxon>
        <taxon>Mycobacterium tuberculosis complex</taxon>
    </lineage>
</organism>
<dbReference type="AlphaFoldDB" id="R4M2R8"/>
<dbReference type="HOGENOM" id="CLU_2881133_0_0_11"/>
<dbReference type="PATRIC" id="fig|1310114.3.peg.652"/>
<dbReference type="EMBL" id="CP005386">
    <property type="protein sequence ID" value="AGL25909.1"/>
    <property type="molecule type" value="Genomic_DNA"/>
</dbReference>
<dbReference type="KEGG" id="mtuc:J113_03145"/>
<accession>R4M2R8</accession>
<evidence type="ECO:0000313" key="1">
    <source>
        <dbReference type="EMBL" id="AGL25909.1"/>
    </source>
</evidence>
<sequence length="63" mass="6373">MLTRGNGVSPMLSSAGGAAESIAQITPSVGRDKIGLVGGYPCGCRKKPAQAAAASRPVPRNHR</sequence>
<dbReference type="BioCyc" id="MTUB1310114:G13A2-455-MONOMER"/>
<reference evidence="1 2" key="1">
    <citation type="journal article" date="2013" name="Genome Announc.">
        <title>Whole-Genome Sequences of Four Clinical Isolates of Mycobacterium tuberculosis from Tamil Nadu, South India.</title>
        <authorList>
            <person name="Narayanan S."/>
            <person name="Deshpande U."/>
        </authorList>
    </citation>
    <scope>NUCLEOTIDE SEQUENCE [LARGE SCALE GENOMIC DNA]</scope>
    <source>
        <strain evidence="1 2">CAS/NITR204</strain>
    </source>
</reference>
<gene>
    <name evidence="1" type="ORF">J113_03145</name>
</gene>
<evidence type="ECO:0000313" key="2">
    <source>
        <dbReference type="Proteomes" id="UP000013548"/>
    </source>
</evidence>
<dbReference type="Proteomes" id="UP000013548">
    <property type="component" value="Chromosome"/>
</dbReference>